<evidence type="ECO:0000313" key="2">
    <source>
        <dbReference type="EMBL" id="PXX81308.1"/>
    </source>
</evidence>
<sequence>MVFRTGILLMLALWLSACASVESFRKMTPAQRAREVCTGIDAYTQLDSDEREHARKAAEIRQVLDRGYRLHESCRTVEASKAPEIVCPSSASRSGDTRCSKEQNGKYKRICRDIPVPIDGALEKEKLAEHDAQARARATEKNQLYQRCYTQVLPMSAEQAYDYYKQH</sequence>
<dbReference type="Proteomes" id="UP000247555">
    <property type="component" value="Unassembled WGS sequence"/>
</dbReference>
<feature type="signal peptide" evidence="1">
    <location>
        <begin position="1"/>
        <end position="19"/>
    </location>
</feature>
<evidence type="ECO:0008006" key="4">
    <source>
        <dbReference type="Google" id="ProtNLM"/>
    </source>
</evidence>
<reference evidence="2 3" key="1">
    <citation type="submission" date="2018-05" db="EMBL/GenBank/DDBJ databases">
        <title>Genomic Encyclopedia of Type Strains, Phase IV (KMG-IV): sequencing the most valuable type-strain genomes for metagenomic binning, comparative biology and taxonomic classification.</title>
        <authorList>
            <person name="Goeker M."/>
        </authorList>
    </citation>
    <scope>NUCLEOTIDE SEQUENCE [LARGE SCALE GENOMIC DNA]</scope>
    <source>
        <strain evidence="2 3">DSM 29661</strain>
    </source>
</reference>
<evidence type="ECO:0000313" key="3">
    <source>
        <dbReference type="Proteomes" id="UP000247555"/>
    </source>
</evidence>
<accession>A0A318KWQ3</accession>
<keyword evidence="3" id="KW-1185">Reference proteome</keyword>
<evidence type="ECO:0000256" key="1">
    <source>
        <dbReference type="SAM" id="SignalP"/>
    </source>
</evidence>
<keyword evidence="1" id="KW-0732">Signal</keyword>
<dbReference type="AlphaFoldDB" id="A0A318KWQ3"/>
<name>A0A318KWQ3_9NEIS</name>
<dbReference type="EMBL" id="QJKI01000002">
    <property type="protein sequence ID" value="PXX81308.1"/>
    <property type="molecule type" value="Genomic_DNA"/>
</dbReference>
<protein>
    <recommendedName>
        <fullName evidence="4">Lipoprotein</fullName>
    </recommendedName>
</protein>
<feature type="chain" id="PRO_5016384906" description="Lipoprotein" evidence="1">
    <location>
        <begin position="20"/>
        <end position="167"/>
    </location>
</feature>
<dbReference type="PROSITE" id="PS51257">
    <property type="entry name" value="PROKAR_LIPOPROTEIN"/>
    <property type="match status" value="1"/>
</dbReference>
<proteinExistence type="predicted"/>
<dbReference type="RefSeq" id="WP_146215036.1">
    <property type="nucleotide sequence ID" value="NZ_DALYFX010000408.1"/>
</dbReference>
<organism evidence="2 3">
    <name type="scientific">Rivihabitans pingtungensis</name>
    <dbReference type="NCBI Taxonomy" id="1054498"/>
    <lineage>
        <taxon>Bacteria</taxon>
        <taxon>Pseudomonadati</taxon>
        <taxon>Pseudomonadota</taxon>
        <taxon>Betaproteobacteria</taxon>
        <taxon>Neisseriales</taxon>
        <taxon>Aquaspirillaceae</taxon>
        <taxon>Rivihabitans</taxon>
    </lineage>
</organism>
<comment type="caution">
    <text evidence="2">The sequence shown here is derived from an EMBL/GenBank/DDBJ whole genome shotgun (WGS) entry which is preliminary data.</text>
</comment>
<dbReference type="OrthoDB" id="8617481at2"/>
<gene>
    <name evidence="2" type="ORF">DFR34_102147</name>
</gene>